<dbReference type="SUPFAM" id="SSF50044">
    <property type="entry name" value="SH3-domain"/>
    <property type="match status" value="1"/>
</dbReference>
<dbReference type="SUPFAM" id="SSF48350">
    <property type="entry name" value="GTPase activation domain, GAP"/>
    <property type="match status" value="1"/>
</dbReference>
<feature type="domain" description="SH3" evidence="6">
    <location>
        <begin position="258"/>
        <end position="320"/>
    </location>
</feature>
<evidence type="ECO:0000313" key="9">
    <source>
        <dbReference type="RefSeq" id="XP_014665344.1"/>
    </source>
</evidence>
<feature type="non-terminal residue" evidence="9">
    <location>
        <position position="717"/>
    </location>
</feature>
<dbReference type="PANTHER" id="PTHR15729:SF10">
    <property type="entry name" value="GTPASE-ACTIVATING PROTEIN CDGAPR"/>
    <property type="match status" value="1"/>
</dbReference>
<dbReference type="CDD" id="cd11835">
    <property type="entry name" value="SH3_ARHGAP32_33"/>
    <property type="match status" value="1"/>
</dbReference>
<name>A0ABM1DZH3_PRICU</name>
<evidence type="ECO:0000256" key="3">
    <source>
        <dbReference type="ARBA" id="ARBA00022468"/>
    </source>
</evidence>
<comment type="similarity">
    <text evidence="1">Belongs to the PX domain-containing GAP family.</text>
</comment>
<feature type="region of interest" description="Disordered" evidence="5">
    <location>
        <begin position="674"/>
        <end position="702"/>
    </location>
</feature>
<accession>A0ABM1DZH3</accession>
<organism evidence="8 9">
    <name type="scientific">Priapulus caudatus</name>
    <name type="common">Priapulid worm</name>
    <dbReference type="NCBI Taxonomy" id="37621"/>
    <lineage>
        <taxon>Eukaryota</taxon>
        <taxon>Metazoa</taxon>
        <taxon>Ecdysozoa</taxon>
        <taxon>Scalidophora</taxon>
        <taxon>Priapulida</taxon>
        <taxon>Priapulimorpha</taxon>
        <taxon>Priapulimorphida</taxon>
        <taxon>Priapulidae</taxon>
        <taxon>Priapulus</taxon>
    </lineage>
</organism>
<dbReference type="Proteomes" id="UP000695022">
    <property type="component" value="Unplaced"/>
</dbReference>
<evidence type="ECO:0000256" key="2">
    <source>
        <dbReference type="ARBA" id="ARBA00022443"/>
    </source>
</evidence>
<dbReference type="RefSeq" id="XP_014665344.1">
    <property type="nucleotide sequence ID" value="XM_014809858.1"/>
</dbReference>
<feature type="compositionally biased region" description="Basic and acidic residues" evidence="5">
    <location>
        <begin position="679"/>
        <end position="694"/>
    </location>
</feature>
<dbReference type="Gene3D" id="1.10.555.10">
    <property type="entry name" value="Rho GTPase activation protein"/>
    <property type="match status" value="1"/>
</dbReference>
<feature type="compositionally biased region" description="Polar residues" evidence="5">
    <location>
        <begin position="49"/>
        <end position="67"/>
    </location>
</feature>
<dbReference type="InterPro" id="IPR001452">
    <property type="entry name" value="SH3_domain"/>
</dbReference>
<keyword evidence="2 4" id="KW-0728">SH3 domain</keyword>
<feature type="domain" description="Rho-GAP" evidence="7">
    <location>
        <begin position="384"/>
        <end position="575"/>
    </location>
</feature>
<dbReference type="InterPro" id="IPR000198">
    <property type="entry name" value="RhoGAP_dom"/>
</dbReference>
<dbReference type="Gene3D" id="2.30.30.40">
    <property type="entry name" value="SH3 Domains"/>
    <property type="match status" value="1"/>
</dbReference>
<evidence type="ECO:0000259" key="7">
    <source>
        <dbReference type="PROSITE" id="PS50238"/>
    </source>
</evidence>
<feature type="region of interest" description="Disordered" evidence="5">
    <location>
        <begin position="16"/>
        <end position="67"/>
    </location>
</feature>
<dbReference type="InterPro" id="IPR036028">
    <property type="entry name" value="SH3-like_dom_sf"/>
</dbReference>
<dbReference type="InterPro" id="IPR008936">
    <property type="entry name" value="Rho_GTPase_activation_prot"/>
</dbReference>
<dbReference type="GeneID" id="106807513"/>
<reference evidence="9" key="1">
    <citation type="submission" date="2025-08" db="UniProtKB">
        <authorList>
            <consortium name="RefSeq"/>
        </authorList>
    </citation>
    <scope>IDENTIFICATION</scope>
</reference>
<dbReference type="Pfam" id="PF14604">
    <property type="entry name" value="SH3_9"/>
    <property type="match status" value="1"/>
</dbReference>
<dbReference type="PANTHER" id="PTHR15729">
    <property type="entry name" value="CDC42 GTPASE-ACTIVATING PROTEIN"/>
    <property type="match status" value="1"/>
</dbReference>
<evidence type="ECO:0000256" key="4">
    <source>
        <dbReference type="PROSITE-ProRule" id="PRU00192"/>
    </source>
</evidence>
<sequence>MYSVISQHELAVHKPTIKEYTDCTQTRSEQSPASGPRAPRMAGSEPPEGSTSNRNSYANRRASGTSLRSLQEIHKSQCYSKSGEITPSSKDGSALKIKHIVPLLDGSSRFPKLDECAHFHYDHIEISRISACMFDTPHSHTAISGAGEEDRVFYVQITCNNKSWIVRRTYENFRMLDKQLHRCVYDRKYSQLTELPKGEVLSEEPRESMKHMLSNYLARFTSIAGSLISCGPILNWLELDNRGNRLLVTDESSAINTPAIAAAHVVKRYTAQAADEISFEVGDIISVIDMPSTEESGWWRGKRGFEVGFFPRECVELIGDKAQVPHLMRVGATPSPDGADAGAAERPVNRNGKLMSFLRSFLTSRPSRRKLKQSGILKERVFGCDLGEHLLNNGLELPMVLKCCGSTIEKHGIVDGIYRLSGVSSNIQKLRHTFDEDRIPDMEDDLILQDIHCVASLLKMYFRELPNPLLTYQLYDSFVRAVQDEDNRLMRIFDVVQKLPPPHYRTLKYLIRHLAKVASHGSETGMHCKNIAIVWAPNLLRSKELESGAAAARLHSVGIQAVVTEFLIQYCDVIFNDKMPSFHSNGTPGPPKRARPKSLAISTPAKLLSLEEARSRALGLPVNFALLPAHQSYIEVGGGPTALPDQFHTVIEFPGKKGKKAKTPLGWKAFFTMRRTPASHKDKSSRGSKSETPELRAPLAVAGLLETPTRRKKLRTV</sequence>
<protein>
    <submittedName>
        <fullName evidence="9">Rho GTPase-activating protein 32-like</fullName>
    </submittedName>
</protein>
<dbReference type="SMART" id="SM00324">
    <property type="entry name" value="RhoGAP"/>
    <property type="match status" value="1"/>
</dbReference>
<dbReference type="Pfam" id="PF00620">
    <property type="entry name" value="RhoGAP"/>
    <property type="match status" value="1"/>
</dbReference>
<keyword evidence="8" id="KW-1185">Reference proteome</keyword>
<evidence type="ECO:0000313" key="8">
    <source>
        <dbReference type="Proteomes" id="UP000695022"/>
    </source>
</evidence>
<evidence type="ECO:0000256" key="5">
    <source>
        <dbReference type="SAM" id="MobiDB-lite"/>
    </source>
</evidence>
<feature type="compositionally biased region" description="Polar residues" evidence="5">
    <location>
        <begin position="22"/>
        <end position="33"/>
    </location>
</feature>
<dbReference type="SMART" id="SM00326">
    <property type="entry name" value="SH3"/>
    <property type="match status" value="1"/>
</dbReference>
<dbReference type="SUPFAM" id="SSF64268">
    <property type="entry name" value="PX domain"/>
    <property type="match status" value="1"/>
</dbReference>
<keyword evidence="3" id="KW-0343">GTPase activation</keyword>
<proteinExistence type="inferred from homology"/>
<dbReference type="PROSITE" id="PS50238">
    <property type="entry name" value="RHOGAP"/>
    <property type="match status" value="1"/>
</dbReference>
<dbReference type="InterPro" id="IPR051576">
    <property type="entry name" value="PX-Rho_GAP"/>
</dbReference>
<dbReference type="PROSITE" id="PS50002">
    <property type="entry name" value="SH3"/>
    <property type="match status" value="1"/>
</dbReference>
<gene>
    <name evidence="9" type="primary">LOC106807513</name>
</gene>
<dbReference type="Gene3D" id="3.30.1520.10">
    <property type="entry name" value="Phox-like domain"/>
    <property type="match status" value="1"/>
</dbReference>
<dbReference type="InterPro" id="IPR036871">
    <property type="entry name" value="PX_dom_sf"/>
</dbReference>
<evidence type="ECO:0000256" key="1">
    <source>
        <dbReference type="ARBA" id="ARBA00008795"/>
    </source>
</evidence>
<evidence type="ECO:0000259" key="6">
    <source>
        <dbReference type="PROSITE" id="PS50002"/>
    </source>
</evidence>